<name>A0ABU8N3W3_9PSEU</name>
<feature type="compositionally biased region" description="Low complexity" evidence="1">
    <location>
        <begin position="101"/>
        <end position="111"/>
    </location>
</feature>
<feature type="region of interest" description="Disordered" evidence="1">
    <location>
        <begin position="1"/>
        <end position="139"/>
    </location>
</feature>
<gene>
    <name evidence="2" type="ORF">WCD41_09335</name>
</gene>
<dbReference type="Proteomes" id="UP001370100">
    <property type="component" value="Unassembled WGS sequence"/>
</dbReference>
<keyword evidence="3" id="KW-1185">Reference proteome</keyword>
<organism evidence="2 3">
    <name type="scientific">Actinomycetospora aeridis</name>
    <dbReference type="NCBI Taxonomy" id="3129231"/>
    <lineage>
        <taxon>Bacteria</taxon>
        <taxon>Bacillati</taxon>
        <taxon>Actinomycetota</taxon>
        <taxon>Actinomycetes</taxon>
        <taxon>Pseudonocardiales</taxon>
        <taxon>Pseudonocardiaceae</taxon>
        <taxon>Actinomycetospora</taxon>
    </lineage>
</organism>
<feature type="compositionally biased region" description="Acidic residues" evidence="1">
    <location>
        <begin position="48"/>
        <end position="78"/>
    </location>
</feature>
<protein>
    <recommendedName>
        <fullName evidence="4">PadR family transcriptional regulator</fullName>
    </recommendedName>
</protein>
<dbReference type="InterPro" id="IPR036388">
    <property type="entry name" value="WH-like_DNA-bd_sf"/>
</dbReference>
<evidence type="ECO:0000256" key="1">
    <source>
        <dbReference type="SAM" id="MobiDB-lite"/>
    </source>
</evidence>
<comment type="caution">
    <text evidence="2">The sequence shown here is derived from an EMBL/GenBank/DDBJ whole genome shotgun (WGS) entry which is preliminary data.</text>
</comment>
<sequence>MTAEPSFTADRSEGSDRSSDLSSAFGRPATSSLRGLLPPRPRRSLEQAPEDEPVTDEPVIDEPATDGPTDDPATDEGTDDRMAGAVAAGEGTADEPHAPVDDAPSAAAARVPRPRSGRRAPAPTGTATATGTSGANRRWGTARVASREHVELLVLVALQRGPADGRELAARLRADSGGDLAPPPTTVQRTLHHLARHALVDHVDDTTRRRYRLTPQGVRTARARVRAWRAMRRAVDAVVHAAEEN</sequence>
<evidence type="ECO:0000313" key="3">
    <source>
        <dbReference type="Proteomes" id="UP001370100"/>
    </source>
</evidence>
<evidence type="ECO:0008006" key="4">
    <source>
        <dbReference type="Google" id="ProtNLM"/>
    </source>
</evidence>
<accession>A0ABU8N3W3</accession>
<dbReference type="EMBL" id="JBBEGL010000002">
    <property type="protein sequence ID" value="MEJ2886649.1"/>
    <property type="molecule type" value="Genomic_DNA"/>
</dbReference>
<dbReference type="SUPFAM" id="SSF46785">
    <property type="entry name" value="Winged helix' DNA-binding domain"/>
    <property type="match status" value="1"/>
</dbReference>
<proteinExistence type="predicted"/>
<dbReference type="InterPro" id="IPR036390">
    <property type="entry name" value="WH_DNA-bd_sf"/>
</dbReference>
<evidence type="ECO:0000313" key="2">
    <source>
        <dbReference type="EMBL" id="MEJ2886649.1"/>
    </source>
</evidence>
<feature type="compositionally biased region" description="Basic and acidic residues" evidence="1">
    <location>
        <begin position="10"/>
        <end position="19"/>
    </location>
</feature>
<dbReference type="Gene3D" id="1.10.10.10">
    <property type="entry name" value="Winged helix-like DNA-binding domain superfamily/Winged helix DNA-binding domain"/>
    <property type="match status" value="1"/>
</dbReference>
<dbReference type="RefSeq" id="WP_337713121.1">
    <property type="nucleotide sequence ID" value="NZ_JBBEGL010000002.1"/>
</dbReference>
<feature type="compositionally biased region" description="Low complexity" evidence="1">
    <location>
        <begin position="119"/>
        <end position="138"/>
    </location>
</feature>
<reference evidence="2 3" key="1">
    <citation type="submission" date="2024-03" db="EMBL/GenBank/DDBJ databases">
        <title>Actinomycetospora sp. OC33-EN06, a novel actinomycete isolated from wild orchid (Aerides multiflora).</title>
        <authorList>
            <person name="Suriyachadkun C."/>
        </authorList>
    </citation>
    <scope>NUCLEOTIDE SEQUENCE [LARGE SCALE GENOMIC DNA]</scope>
    <source>
        <strain evidence="2 3">OC33-EN06</strain>
    </source>
</reference>